<dbReference type="InterPro" id="IPR006439">
    <property type="entry name" value="HAD-SF_hydro_IA"/>
</dbReference>
<dbReference type="Proteomes" id="UP000886883">
    <property type="component" value="Unassembled WGS sequence"/>
</dbReference>
<dbReference type="CDD" id="cd04305">
    <property type="entry name" value="HAD_Neu5Ac-Pase_like"/>
    <property type="match status" value="1"/>
</dbReference>
<dbReference type="Pfam" id="PF00702">
    <property type="entry name" value="Hydrolase"/>
    <property type="match status" value="1"/>
</dbReference>
<dbReference type="InterPro" id="IPR023214">
    <property type="entry name" value="HAD_sf"/>
</dbReference>
<protein>
    <submittedName>
        <fullName evidence="1">YjjG family noncanonical pyrimidine nucleotidase</fullName>
    </submittedName>
</protein>
<dbReference type="InterPro" id="IPR011951">
    <property type="entry name" value="HAD-SF_hydro_IA_YjjG/PynA"/>
</dbReference>
<dbReference type="NCBIfam" id="TIGR01549">
    <property type="entry name" value="HAD-SF-IA-v1"/>
    <property type="match status" value="1"/>
</dbReference>
<evidence type="ECO:0000313" key="2">
    <source>
        <dbReference type="Proteomes" id="UP000886883"/>
    </source>
</evidence>
<organism evidence="1 2">
    <name type="scientific">Candidatus Eisenbergiella merdigallinarum</name>
    <dbReference type="NCBI Taxonomy" id="2838552"/>
    <lineage>
        <taxon>Bacteria</taxon>
        <taxon>Bacillati</taxon>
        <taxon>Bacillota</taxon>
        <taxon>Clostridia</taxon>
        <taxon>Lachnospirales</taxon>
        <taxon>Lachnospiraceae</taxon>
        <taxon>Eisenbergiella</taxon>
    </lineage>
</organism>
<dbReference type="Gene3D" id="3.40.50.1000">
    <property type="entry name" value="HAD superfamily/HAD-like"/>
    <property type="match status" value="1"/>
</dbReference>
<dbReference type="NCBIfam" id="TIGR02254">
    <property type="entry name" value="YjjG_YfnB"/>
    <property type="match status" value="1"/>
</dbReference>
<sequence length="233" mass="26126">MKYRALFLDMDGTFLDFAAAEKSAFFSAMAAAGAAVTEREYRIYSAVNEGLWKAFERGEIEKDSIREGRFGLTFEKIGFSGDGLAAEKDYERFLAEGHELIPCAREVLEFLAARYPLYVVTNGFAAVQRNRLRMADIERYMTDLFISEEIGYQKPKKEFFDRCFQKIGGDLAPSQVLLVGDSLTSDILGANLAGLDACWFNPEGKENGTGARPDYEIRSLTELKELLGEGERL</sequence>
<reference evidence="1" key="2">
    <citation type="submission" date="2021-04" db="EMBL/GenBank/DDBJ databases">
        <authorList>
            <person name="Gilroy R."/>
        </authorList>
    </citation>
    <scope>NUCLEOTIDE SEQUENCE</scope>
    <source>
        <strain evidence="1">USAMLcec3-2134</strain>
    </source>
</reference>
<dbReference type="AlphaFoldDB" id="A0A9D2MSE8"/>
<dbReference type="SFLD" id="SFLDG01129">
    <property type="entry name" value="C1.5:_HAD__Beta-PGM__Phosphata"/>
    <property type="match status" value="1"/>
</dbReference>
<dbReference type="InterPro" id="IPR036412">
    <property type="entry name" value="HAD-like_sf"/>
</dbReference>
<reference evidence="1" key="1">
    <citation type="journal article" date="2021" name="PeerJ">
        <title>Extensive microbial diversity within the chicken gut microbiome revealed by metagenomics and culture.</title>
        <authorList>
            <person name="Gilroy R."/>
            <person name="Ravi A."/>
            <person name="Getino M."/>
            <person name="Pursley I."/>
            <person name="Horton D.L."/>
            <person name="Alikhan N.F."/>
            <person name="Baker D."/>
            <person name="Gharbi K."/>
            <person name="Hall N."/>
            <person name="Watson M."/>
            <person name="Adriaenssens E.M."/>
            <person name="Foster-Nyarko E."/>
            <person name="Jarju S."/>
            <person name="Secka A."/>
            <person name="Antonio M."/>
            <person name="Oren A."/>
            <person name="Chaudhuri R.R."/>
            <person name="La Ragione R."/>
            <person name="Hildebrand F."/>
            <person name="Pallen M.J."/>
        </authorList>
    </citation>
    <scope>NUCLEOTIDE SEQUENCE</scope>
    <source>
        <strain evidence="1">USAMLcec3-2134</strain>
    </source>
</reference>
<dbReference type="SUPFAM" id="SSF56784">
    <property type="entry name" value="HAD-like"/>
    <property type="match status" value="1"/>
</dbReference>
<dbReference type="PANTHER" id="PTHR47478:SF1">
    <property type="entry name" value="PYRIMIDINE 5'-NUCLEOTIDASE YJJG"/>
    <property type="match status" value="1"/>
</dbReference>
<dbReference type="InterPro" id="IPR052550">
    <property type="entry name" value="Pyrimidine_5'-ntase_YjjG"/>
</dbReference>
<dbReference type="InterPro" id="IPR023198">
    <property type="entry name" value="PGP-like_dom2"/>
</dbReference>
<dbReference type="EMBL" id="DWXE01000043">
    <property type="protein sequence ID" value="HJB92143.1"/>
    <property type="molecule type" value="Genomic_DNA"/>
</dbReference>
<name>A0A9D2MSE8_9FIRM</name>
<comment type="caution">
    <text evidence="1">The sequence shown here is derived from an EMBL/GenBank/DDBJ whole genome shotgun (WGS) entry which is preliminary data.</text>
</comment>
<gene>
    <name evidence="1" type="ORF">H9763_11860</name>
</gene>
<evidence type="ECO:0000313" key="1">
    <source>
        <dbReference type="EMBL" id="HJB92143.1"/>
    </source>
</evidence>
<proteinExistence type="predicted"/>
<accession>A0A9D2MSE8</accession>
<dbReference type="PANTHER" id="PTHR47478">
    <property type="match status" value="1"/>
</dbReference>
<dbReference type="SFLD" id="SFLDS00003">
    <property type="entry name" value="Haloacid_Dehalogenase"/>
    <property type="match status" value="1"/>
</dbReference>
<dbReference type="Gene3D" id="1.10.150.240">
    <property type="entry name" value="Putative phosphatase, domain 2"/>
    <property type="match status" value="1"/>
</dbReference>
<dbReference type="GO" id="GO:0008253">
    <property type="term" value="F:5'-nucleotidase activity"/>
    <property type="evidence" value="ECO:0007669"/>
    <property type="project" value="InterPro"/>
</dbReference>